<gene>
    <name evidence="9" type="ORF">KTT_45710</name>
</gene>
<comment type="subcellular location">
    <subcellularLocation>
        <location evidence="1 7">Cell membrane</location>
        <topology evidence="1 7">Multi-pass membrane protein</topology>
    </subcellularLocation>
</comment>
<evidence type="ECO:0000256" key="1">
    <source>
        <dbReference type="ARBA" id="ARBA00004651"/>
    </source>
</evidence>
<dbReference type="PANTHER" id="PTHR43744:SF12">
    <property type="entry name" value="ABC TRANSPORTER PERMEASE PROTEIN MG189-RELATED"/>
    <property type="match status" value="1"/>
</dbReference>
<keyword evidence="3" id="KW-1003">Cell membrane</keyword>
<keyword evidence="5 7" id="KW-1133">Transmembrane helix</keyword>
<proteinExistence type="inferred from homology"/>
<feature type="domain" description="ABC transmembrane type-1" evidence="8">
    <location>
        <begin position="83"/>
        <end position="273"/>
    </location>
</feature>
<evidence type="ECO:0000256" key="4">
    <source>
        <dbReference type="ARBA" id="ARBA00022692"/>
    </source>
</evidence>
<dbReference type="AlphaFoldDB" id="A0A402A6F7"/>
<feature type="transmembrane region" description="Helical" evidence="7">
    <location>
        <begin position="21"/>
        <end position="43"/>
    </location>
</feature>
<feature type="transmembrane region" description="Helical" evidence="7">
    <location>
        <begin position="195"/>
        <end position="219"/>
    </location>
</feature>
<evidence type="ECO:0000256" key="2">
    <source>
        <dbReference type="ARBA" id="ARBA00022448"/>
    </source>
</evidence>
<reference evidence="10" key="1">
    <citation type="submission" date="2018-12" db="EMBL/GenBank/DDBJ databases">
        <title>Tengunoibacter tsumagoiensis gen. nov., sp. nov., Dictyobacter kobayashii sp. nov., D. alpinus sp. nov., and D. joshuensis sp. nov. and description of Dictyobacteraceae fam. nov. within the order Ktedonobacterales isolated from Tengu-no-mugimeshi.</title>
        <authorList>
            <person name="Wang C.M."/>
            <person name="Zheng Y."/>
            <person name="Sakai Y."/>
            <person name="Toyoda A."/>
            <person name="Minakuchi Y."/>
            <person name="Abe K."/>
            <person name="Yokota A."/>
            <person name="Yabe S."/>
        </authorList>
    </citation>
    <scope>NUCLEOTIDE SEQUENCE [LARGE SCALE GENOMIC DNA]</scope>
    <source>
        <strain evidence="10">Uno3</strain>
    </source>
</reference>
<feature type="transmembrane region" description="Helical" evidence="7">
    <location>
        <begin position="83"/>
        <end position="106"/>
    </location>
</feature>
<evidence type="ECO:0000313" key="9">
    <source>
        <dbReference type="EMBL" id="GCE14712.1"/>
    </source>
</evidence>
<comment type="similarity">
    <text evidence="7">Belongs to the binding-protein-dependent transport system permease family.</text>
</comment>
<dbReference type="RefSeq" id="WP_126582252.1">
    <property type="nucleotide sequence ID" value="NZ_BIFR01000002.1"/>
</dbReference>
<keyword evidence="2 7" id="KW-0813">Transport</keyword>
<dbReference type="CDD" id="cd06261">
    <property type="entry name" value="TM_PBP2"/>
    <property type="match status" value="1"/>
</dbReference>
<dbReference type="PANTHER" id="PTHR43744">
    <property type="entry name" value="ABC TRANSPORTER PERMEASE PROTEIN MG189-RELATED-RELATED"/>
    <property type="match status" value="1"/>
</dbReference>
<dbReference type="OrthoDB" id="9771544at2"/>
<feature type="transmembrane region" description="Helical" evidence="7">
    <location>
        <begin position="118"/>
        <end position="141"/>
    </location>
</feature>
<dbReference type="PROSITE" id="PS50928">
    <property type="entry name" value="ABC_TM1"/>
    <property type="match status" value="1"/>
</dbReference>
<dbReference type="GO" id="GO:0055085">
    <property type="term" value="P:transmembrane transport"/>
    <property type="evidence" value="ECO:0007669"/>
    <property type="project" value="InterPro"/>
</dbReference>
<keyword evidence="6 7" id="KW-0472">Membrane</keyword>
<protein>
    <submittedName>
        <fullName evidence="9">Sugar ABC transporter permease</fullName>
    </submittedName>
</protein>
<comment type="caution">
    <text evidence="9">The sequence shown here is derived from an EMBL/GenBank/DDBJ whole genome shotgun (WGS) entry which is preliminary data.</text>
</comment>
<dbReference type="InterPro" id="IPR000515">
    <property type="entry name" value="MetI-like"/>
</dbReference>
<organism evidence="9 10">
    <name type="scientific">Tengunoibacter tsumagoiensis</name>
    <dbReference type="NCBI Taxonomy" id="2014871"/>
    <lineage>
        <taxon>Bacteria</taxon>
        <taxon>Bacillati</taxon>
        <taxon>Chloroflexota</taxon>
        <taxon>Ktedonobacteria</taxon>
        <taxon>Ktedonobacterales</taxon>
        <taxon>Dictyobacteraceae</taxon>
        <taxon>Tengunoibacter</taxon>
    </lineage>
</organism>
<accession>A0A402A6F7</accession>
<keyword evidence="10" id="KW-1185">Reference proteome</keyword>
<evidence type="ECO:0000256" key="5">
    <source>
        <dbReference type="ARBA" id="ARBA00022989"/>
    </source>
</evidence>
<evidence type="ECO:0000256" key="3">
    <source>
        <dbReference type="ARBA" id="ARBA00022475"/>
    </source>
</evidence>
<feature type="transmembrane region" description="Helical" evidence="7">
    <location>
        <begin position="252"/>
        <end position="272"/>
    </location>
</feature>
<evidence type="ECO:0000313" key="10">
    <source>
        <dbReference type="Proteomes" id="UP000287352"/>
    </source>
</evidence>
<evidence type="ECO:0000259" key="8">
    <source>
        <dbReference type="PROSITE" id="PS50928"/>
    </source>
</evidence>
<evidence type="ECO:0000256" key="6">
    <source>
        <dbReference type="ARBA" id="ARBA00023136"/>
    </source>
</evidence>
<dbReference type="EMBL" id="BIFR01000002">
    <property type="protein sequence ID" value="GCE14712.1"/>
    <property type="molecule type" value="Genomic_DNA"/>
</dbReference>
<dbReference type="InterPro" id="IPR035906">
    <property type="entry name" value="MetI-like_sf"/>
</dbReference>
<feature type="transmembrane region" description="Helical" evidence="7">
    <location>
        <begin position="147"/>
        <end position="168"/>
    </location>
</feature>
<keyword evidence="4 7" id="KW-0812">Transmembrane</keyword>
<dbReference type="Proteomes" id="UP000287352">
    <property type="component" value="Unassembled WGS sequence"/>
</dbReference>
<dbReference type="SUPFAM" id="SSF161098">
    <property type="entry name" value="MetI-like"/>
    <property type="match status" value="1"/>
</dbReference>
<dbReference type="Pfam" id="PF00528">
    <property type="entry name" value="BPD_transp_1"/>
    <property type="match status" value="1"/>
</dbReference>
<dbReference type="GO" id="GO:0005886">
    <property type="term" value="C:plasma membrane"/>
    <property type="evidence" value="ECO:0007669"/>
    <property type="project" value="UniProtKB-SubCell"/>
</dbReference>
<evidence type="ECO:0000256" key="7">
    <source>
        <dbReference type="RuleBase" id="RU363032"/>
    </source>
</evidence>
<sequence>MVVQNRKRLARQRALFRYGKELPIHVLLLGGVGLSIFPFYWLLVMATNTSSDIFHFPPRLTFGQELFVNITNVLQSIDFIGSFFNTLLVALSSTILILFFSSIAGFAFAKFSFPGRNALFVTLLATMMLPAHLSVVPSFVIMAHLGWVGSFKALVIPGAVTAFSIFWMRQYAQNAIHQDLIDAARVDGCSYLRMYWVVALPFLRPALAFLGVFTFIHAWNDYMWPLIILTNPQKVTLQVALSQLSGIYNTDYGMVMAGTALATLPLICIFLVGSRQFIGDIAAGALKE</sequence>
<name>A0A402A6F7_9CHLR</name>
<dbReference type="Gene3D" id="1.10.3720.10">
    <property type="entry name" value="MetI-like"/>
    <property type="match status" value="1"/>
</dbReference>